<sequence>MARYGNQGVPVLSFHNPAGMILYPKGLNTYAMGNTRARDVTELLGTSKEQHLDLLLLASGDVRNFLFTVSELSLRRPHDRPRSLSFHFNDYDPSVIARNAVLIQVANEINPDIPADVDFLWNIWYNLALSQDNFDRLQQVMCRLLAKKFDSAESILKFEDGAVLRECFDIWKDWMTLDLDVRKVKEERTTLIESKMQELKFDVDAQCLGVLSEMMMGLSQEADTQFFEATHANPFYTEVKHWFCEGSTSNESARTNPTLIRPFDHKWRLHYNSCVFESYLPIERDQLLRCKSLTAACKENLKLMLKRFQRQRKNKQTFLKVTLWTGDALALCTSGFPPEMSFDVIDTSNLSDHIGLLNVLVCCAPRPNRSLLFTSSMLWCGGCENVAEYYNKCVGVPFQLLPTILGLKLAVEIELGSSKLPDKMETSEEILCWVKADIRRTLLEIDKTSDVVQGLFRLAERCFDLLNEQTKPLVDGQTFIGSQVYGTTLSSPLTFLRIIHQIQPLVKGGADRLFELLETLLPPEFHKKHSLSWNFLKASIGNERGPVVEIKVNCNMTVPSWYKGTPMPMICIVEPSMIHQFKAQMLSGQMRSTETIFPSIYNSLRYDDKANIVTFHASEKDWNEMKSNAFMWIFSSDMNPVVNSDPVFLGGETIKTSRCVDPVKKFGLFSAQAFTVTETGANCQVLKINKVEENTFSYNEELDILDLQQCTASTMKISFSPIKCPVELQIYFEGATGNPLQIYFSCSVNENLAKFQISRTRKKILCHIPKREDGTVGELVIQNVAPVPFHTMLLWDGKQHDKKMFSKMFRTKLDLELKSQRKSGSPFYNLRESITMILCKHSEEPKTPLVHCVDELGIIEEPYQTQDNMKRKKGFVIKVQEMYKWKFLPVAKVLFCDCQSLADKLQNNPTDVHLMANFFSNTWLHLVHRIVADGEEKTLLRKMLYTNAARVDQESESSVWKNSFITLLFPRQRTLDLFAGLFKGKLKDFPFHPCSFPHQARQPGEHSTQDSFSAFLADFARQMVNFNKGPRDTSDCNLSEWGSPLKEPECAFCHSKEGTLKRCLGCKRVFYCSRNCQKKHWREHKTDCQSIS</sequence>
<keyword evidence="4" id="KW-0805">Transcription regulation</keyword>
<name>A0A2B4RMR9_STYPI</name>
<evidence type="ECO:0000256" key="5">
    <source>
        <dbReference type="ARBA" id="ARBA00023125"/>
    </source>
</evidence>
<evidence type="ECO:0000256" key="7">
    <source>
        <dbReference type="ARBA" id="ARBA00023242"/>
    </source>
</evidence>
<dbReference type="GO" id="GO:0005634">
    <property type="term" value="C:nucleus"/>
    <property type="evidence" value="ECO:0007669"/>
    <property type="project" value="TreeGrafter"/>
</dbReference>
<dbReference type="AlphaFoldDB" id="A0A2B4RMR9"/>
<dbReference type="EMBL" id="LSMT01000459">
    <property type="protein sequence ID" value="PFX17637.1"/>
    <property type="molecule type" value="Genomic_DNA"/>
</dbReference>
<evidence type="ECO:0000256" key="1">
    <source>
        <dbReference type="ARBA" id="ARBA00022723"/>
    </source>
</evidence>
<evidence type="ECO:0000313" key="10">
    <source>
        <dbReference type="EMBL" id="PFX17637.1"/>
    </source>
</evidence>
<organism evidence="10 11">
    <name type="scientific">Stylophora pistillata</name>
    <name type="common">Smooth cauliflower coral</name>
    <dbReference type="NCBI Taxonomy" id="50429"/>
    <lineage>
        <taxon>Eukaryota</taxon>
        <taxon>Metazoa</taxon>
        <taxon>Cnidaria</taxon>
        <taxon>Anthozoa</taxon>
        <taxon>Hexacorallia</taxon>
        <taxon>Scleractinia</taxon>
        <taxon>Astrocoeniina</taxon>
        <taxon>Pocilloporidae</taxon>
        <taxon>Stylophora</taxon>
    </lineage>
</organism>
<evidence type="ECO:0000259" key="9">
    <source>
        <dbReference type="PROSITE" id="PS50865"/>
    </source>
</evidence>
<keyword evidence="2 8" id="KW-0863">Zinc-finger</keyword>
<dbReference type="Gene3D" id="6.10.140.2220">
    <property type="match status" value="1"/>
</dbReference>
<keyword evidence="3" id="KW-0862">Zinc</keyword>
<dbReference type="PROSITE" id="PS50865">
    <property type="entry name" value="ZF_MYND_2"/>
    <property type="match status" value="1"/>
</dbReference>
<gene>
    <name evidence="10" type="ORF">AWC38_SpisGene18024</name>
</gene>
<dbReference type="PANTHER" id="PTHR10237">
    <property type="entry name" value="DEFORMED EPIDERMAL AUTOREGULATORY FACTOR 1 HOMOLOG SUPPRESSIN"/>
    <property type="match status" value="1"/>
</dbReference>
<keyword evidence="1" id="KW-0479">Metal-binding</keyword>
<reference evidence="11" key="1">
    <citation type="journal article" date="2017" name="bioRxiv">
        <title>Comparative analysis of the genomes of Stylophora pistillata and Acropora digitifera provides evidence for extensive differences between species of corals.</title>
        <authorList>
            <person name="Voolstra C.R."/>
            <person name="Li Y."/>
            <person name="Liew Y.J."/>
            <person name="Baumgarten S."/>
            <person name="Zoccola D."/>
            <person name="Flot J.-F."/>
            <person name="Tambutte S."/>
            <person name="Allemand D."/>
            <person name="Aranda M."/>
        </authorList>
    </citation>
    <scope>NUCLEOTIDE SEQUENCE [LARGE SCALE GENOMIC DNA]</scope>
</reference>
<dbReference type="OrthoDB" id="5958408at2759"/>
<dbReference type="Pfam" id="PF14737">
    <property type="entry name" value="DUF4470"/>
    <property type="match status" value="1"/>
</dbReference>
<proteinExistence type="predicted"/>
<accession>A0A2B4RMR9</accession>
<dbReference type="InterPro" id="IPR002893">
    <property type="entry name" value="Znf_MYND"/>
</dbReference>
<dbReference type="GO" id="GO:0000981">
    <property type="term" value="F:DNA-binding transcription factor activity, RNA polymerase II-specific"/>
    <property type="evidence" value="ECO:0007669"/>
    <property type="project" value="TreeGrafter"/>
</dbReference>
<evidence type="ECO:0000256" key="3">
    <source>
        <dbReference type="ARBA" id="ARBA00022833"/>
    </source>
</evidence>
<feature type="domain" description="MYND-type" evidence="9">
    <location>
        <begin position="1050"/>
        <end position="1088"/>
    </location>
</feature>
<evidence type="ECO:0000256" key="6">
    <source>
        <dbReference type="ARBA" id="ARBA00023163"/>
    </source>
</evidence>
<evidence type="ECO:0000256" key="2">
    <source>
        <dbReference type="ARBA" id="ARBA00022771"/>
    </source>
</evidence>
<dbReference type="PANTHER" id="PTHR10237:SF1">
    <property type="entry name" value="DEFORMED EPIDERMAL AUTOREGULATORY FACTOR 1 HOMOLOG"/>
    <property type="match status" value="1"/>
</dbReference>
<evidence type="ECO:0000313" key="11">
    <source>
        <dbReference type="Proteomes" id="UP000225706"/>
    </source>
</evidence>
<evidence type="ECO:0000256" key="4">
    <source>
        <dbReference type="ARBA" id="ARBA00023015"/>
    </source>
</evidence>
<evidence type="ECO:0000256" key="8">
    <source>
        <dbReference type="PROSITE-ProRule" id="PRU00134"/>
    </source>
</evidence>
<keyword evidence="6" id="KW-0804">Transcription</keyword>
<dbReference type="Proteomes" id="UP000225706">
    <property type="component" value="Unassembled WGS sequence"/>
</dbReference>
<dbReference type="GO" id="GO:0008270">
    <property type="term" value="F:zinc ion binding"/>
    <property type="evidence" value="ECO:0007669"/>
    <property type="project" value="UniProtKB-KW"/>
</dbReference>
<keyword evidence="5" id="KW-0238">DNA-binding</keyword>
<dbReference type="Pfam" id="PF01753">
    <property type="entry name" value="zf-MYND"/>
    <property type="match status" value="1"/>
</dbReference>
<dbReference type="PROSITE" id="PS01360">
    <property type="entry name" value="ZF_MYND_1"/>
    <property type="match status" value="1"/>
</dbReference>
<keyword evidence="7" id="KW-0539">Nucleus</keyword>
<dbReference type="InterPro" id="IPR024119">
    <property type="entry name" value="TF_DEAF-1"/>
</dbReference>
<dbReference type="InterPro" id="IPR027974">
    <property type="entry name" value="DUF4470"/>
</dbReference>
<keyword evidence="11" id="KW-1185">Reference proteome</keyword>
<dbReference type="SUPFAM" id="SSF144232">
    <property type="entry name" value="HIT/MYND zinc finger-like"/>
    <property type="match status" value="1"/>
</dbReference>
<protein>
    <recommendedName>
        <fullName evidence="9">MYND-type domain-containing protein</fullName>
    </recommendedName>
</protein>
<comment type="caution">
    <text evidence="10">The sequence shown here is derived from an EMBL/GenBank/DDBJ whole genome shotgun (WGS) entry which is preliminary data.</text>
</comment>